<dbReference type="InterPro" id="IPR008906">
    <property type="entry name" value="HATC_C_dom"/>
</dbReference>
<dbReference type="SUPFAM" id="SSF53098">
    <property type="entry name" value="Ribonuclease H-like"/>
    <property type="match status" value="1"/>
</dbReference>
<evidence type="ECO:0000313" key="4">
    <source>
        <dbReference type="Proteomes" id="UP000008237"/>
    </source>
</evidence>
<dbReference type="OMA" id="REIFCAF"/>
<dbReference type="GO" id="GO:0046983">
    <property type="term" value="F:protein dimerization activity"/>
    <property type="evidence" value="ECO:0007669"/>
    <property type="project" value="InterPro"/>
</dbReference>
<dbReference type="InParanoid" id="E2BS40"/>
<gene>
    <name evidence="3" type="ORF">EAI_14373</name>
</gene>
<dbReference type="EMBL" id="GL450146">
    <property type="protein sequence ID" value="EFN81486.1"/>
    <property type="molecule type" value="Genomic_DNA"/>
</dbReference>
<feature type="domain" description="HAT C-terminal dimerisation" evidence="2">
    <location>
        <begin position="1"/>
        <end position="65"/>
    </location>
</feature>
<proteinExistence type="predicted"/>
<feature type="transmembrane region" description="Helical" evidence="1">
    <location>
        <begin position="12"/>
        <end position="31"/>
    </location>
</feature>
<dbReference type="Pfam" id="PF05699">
    <property type="entry name" value="Dimer_Tnp_hAT"/>
    <property type="match status" value="1"/>
</dbReference>
<feature type="non-terminal residue" evidence="3">
    <location>
        <position position="1"/>
    </location>
</feature>
<name>E2BS40_HARSA</name>
<dbReference type="PANTHER" id="PTHR47611">
    <property type="entry name" value="HAT DIMERISATION DOMAIN, C-TERMINAL"/>
    <property type="match status" value="1"/>
</dbReference>
<dbReference type="InterPro" id="IPR012337">
    <property type="entry name" value="RNaseH-like_sf"/>
</dbReference>
<keyword evidence="4" id="KW-1185">Reference proteome</keyword>
<protein>
    <submittedName>
        <fullName evidence="3">Zinc finger BED domain-containing protein 1</fullName>
    </submittedName>
</protein>
<evidence type="ECO:0000259" key="2">
    <source>
        <dbReference type="Pfam" id="PF05699"/>
    </source>
</evidence>
<feature type="non-terminal residue" evidence="3">
    <location>
        <position position="71"/>
    </location>
</feature>
<evidence type="ECO:0000256" key="1">
    <source>
        <dbReference type="SAM" id="Phobius"/>
    </source>
</evidence>
<keyword evidence="1" id="KW-0472">Membrane</keyword>
<sequence length="71" mass="8002">DPLKWWKAHENLYPMIAALTKVYLAILASSASSERVFSTAGNIVTAKRNCLSTENVNLLIFLNKNKSLFQF</sequence>
<organism evidence="4">
    <name type="scientific">Harpegnathos saltator</name>
    <name type="common">Jerdon's jumping ant</name>
    <dbReference type="NCBI Taxonomy" id="610380"/>
    <lineage>
        <taxon>Eukaryota</taxon>
        <taxon>Metazoa</taxon>
        <taxon>Ecdysozoa</taxon>
        <taxon>Arthropoda</taxon>
        <taxon>Hexapoda</taxon>
        <taxon>Insecta</taxon>
        <taxon>Pterygota</taxon>
        <taxon>Neoptera</taxon>
        <taxon>Endopterygota</taxon>
        <taxon>Hymenoptera</taxon>
        <taxon>Apocrita</taxon>
        <taxon>Aculeata</taxon>
        <taxon>Formicoidea</taxon>
        <taxon>Formicidae</taxon>
        <taxon>Ponerinae</taxon>
        <taxon>Ponerini</taxon>
        <taxon>Harpegnathos</taxon>
    </lineage>
</organism>
<keyword evidence="1" id="KW-0812">Transmembrane</keyword>
<dbReference type="PANTHER" id="PTHR47611:SF3">
    <property type="entry name" value="HAT C-TERMINAL DIMERISATION DOMAIN-CONTAINING PROTEIN"/>
    <property type="match status" value="1"/>
</dbReference>
<accession>E2BS40</accession>
<keyword evidence="1" id="KW-1133">Transmembrane helix</keyword>
<evidence type="ECO:0000313" key="3">
    <source>
        <dbReference type="EMBL" id="EFN81486.1"/>
    </source>
</evidence>
<reference evidence="3 4" key="1">
    <citation type="journal article" date="2010" name="Science">
        <title>Genomic comparison of the ants Camponotus floridanus and Harpegnathos saltator.</title>
        <authorList>
            <person name="Bonasio R."/>
            <person name="Zhang G."/>
            <person name="Ye C."/>
            <person name="Mutti N.S."/>
            <person name="Fang X."/>
            <person name="Qin N."/>
            <person name="Donahue G."/>
            <person name="Yang P."/>
            <person name="Li Q."/>
            <person name="Li C."/>
            <person name="Zhang P."/>
            <person name="Huang Z."/>
            <person name="Berger S.L."/>
            <person name="Reinberg D."/>
            <person name="Wang J."/>
            <person name="Liebig J."/>
        </authorList>
    </citation>
    <scope>NUCLEOTIDE SEQUENCE [LARGE SCALE GENOMIC DNA]</scope>
    <source>
        <strain evidence="3 4">R22 G/1</strain>
    </source>
</reference>
<dbReference type="AlphaFoldDB" id="E2BS40"/>
<dbReference type="Proteomes" id="UP000008237">
    <property type="component" value="Unassembled WGS sequence"/>
</dbReference>